<dbReference type="HOGENOM" id="CLU_2480594_0_0_7"/>
<keyword evidence="2" id="KW-0812">Transmembrane</keyword>
<evidence type="ECO:0000313" key="3">
    <source>
        <dbReference type="EMBL" id="ABK99960.1"/>
    </source>
</evidence>
<evidence type="ECO:0000313" key="4">
    <source>
        <dbReference type="Proteomes" id="UP000006732"/>
    </source>
</evidence>
<dbReference type="Proteomes" id="UP000006732">
    <property type="component" value="Chromosome"/>
</dbReference>
<protein>
    <submittedName>
        <fullName evidence="3">Uncharacterized protein</fullName>
    </submittedName>
</protein>
<dbReference type="AlphaFoldDB" id="A1ARJ0"/>
<evidence type="ECO:0000256" key="1">
    <source>
        <dbReference type="SAM" id="MobiDB-lite"/>
    </source>
</evidence>
<reference evidence="3 4" key="1">
    <citation type="submission" date="2006-10" db="EMBL/GenBank/DDBJ databases">
        <title>Complete sequence of chromosome of Pelobacter propionicus DSM 2379.</title>
        <authorList>
            <consortium name="US DOE Joint Genome Institute"/>
            <person name="Copeland A."/>
            <person name="Lucas S."/>
            <person name="Lapidus A."/>
            <person name="Barry K."/>
            <person name="Detter J.C."/>
            <person name="Glavina del Rio T."/>
            <person name="Hammon N."/>
            <person name="Israni S."/>
            <person name="Dalin E."/>
            <person name="Tice H."/>
            <person name="Pitluck S."/>
            <person name="Saunders E."/>
            <person name="Brettin T."/>
            <person name="Bruce D."/>
            <person name="Han C."/>
            <person name="Tapia R."/>
            <person name="Schmutz J."/>
            <person name="Larimer F."/>
            <person name="Land M."/>
            <person name="Hauser L."/>
            <person name="Kyrpides N."/>
            <person name="Kim E."/>
            <person name="Lovley D."/>
            <person name="Richardson P."/>
        </authorList>
    </citation>
    <scope>NUCLEOTIDE SEQUENCE [LARGE SCALE GENOMIC DNA]</scope>
    <source>
        <strain evidence="4">DSM 2379 / NBRC 103807 / OttBd1</strain>
    </source>
</reference>
<organism evidence="3 4">
    <name type="scientific">Pelobacter propionicus (strain DSM 2379 / NBRC 103807 / OttBd1)</name>
    <dbReference type="NCBI Taxonomy" id="338966"/>
    <lineage>
        <taxon>Bacteria</taxon>
        <taxon>Pseudomonadati</taxon>
        <taxon>Thermodesulfobacteriota</taxon>
        <taxon>Desulfuromonadia</taxon>
        <taxon>Desulfuromonadales</taxon>
        <taxon>Desulfuromonadaceae</taxon>
        <taxon>Pelobacter</taxon>
    </lineage>
</organism>
<gene>
    <name evidence="3" type="ordered locus">Ppro_2353</name>
</gene>
<proteinExistence type="predicted"/>
<dbReference type="EMBL" id="CP000482">
    <property type="protein sequence ID" value="ABK99960.1"/>
    <property type="molecule type" value="Genomic_DNA"/>
</dbReference>
<keyword evidence="2" id="KW-1133">Transmembrane helix</keyword>
<dbReference type="KEGG" id="ppd:Ppro_2353"/>
<name>A1ARJ0_PELPD</name>
<keyword evidence="4" id="KW-1185">Reference proteome</keyword>
<evidence type="ECO:0000256" key="2">
    <source>
        <dbReference type="SAM" id="Phobius"/>
    </source>
</evidence>
<sequence>MNLKTLIHLTQRREDAKKSNSRQTVALHQPGASAVLSIHLFFFVNFVALREQLHFQVKGDGGSGGSFHESGTARLIEPKPHWSVRHA</sequence>
<accession>A1ARJ0</accession>
<feature type="region of interest" description="Disordered" evidence="1">
    <location>
        <begin position="60"/>
        <end position="87"/>
    </location>
</feature>
<keyword evidence="2" id="KW-0472">Membrane</keyword>
<dbReference type="STRING" id="338966.Ppro_2353"/>
<feature type="transmembrane region" description="Helical" evidence="2">
    <location>
        <begin position="31"/>
        <end position="49"/>
    </location>
</feature>